<proteinExistence type="predicted"/>
<name>A0ACC0PUX1_RHOML</name>
<accession>A0ACC0PUX1</accession>
<evidence type="ECO:0000313" key="1">
    <source>
        <dbReference type="EMBL" id="KAI8568956.1"/>
    </source>
</evidence>
<organism evidence="1 2">
    <name type="scientific">Rhododendron molle</name>
    <name type="common">Chinese azalea</name>
    <name type="synonym">Azalea mollis</name>
    <dbReference type="NCBI Taxonomy" id="49168"/>
    <lineage>
        <taxon>Eukaryota</taxon>
        <taxon>Viridiplantae</taxon>
        <taxon>Streptophyta</taxon>
        <taxon>Embryophyta</taxon>
        <taxon>Tracheophyta</taxon>
        <taxon>Spermatophyta</taxon>
        <taxon>Magnoliopsida</taxon>
        <taxon>eudicotyledons</taxon>
        <taxon>Gunneridae</taxon>
        <taxon>Pentapetalae</taxon>
        <taxon>asterids</taxon>
        <taxon>Ericales</taxon>
        <taxon>Ericaceae</taxon>
        <taxon>Ericoideae</taxon>
        <taxon>Rhodoreae</taxon>
        <taxon>Rhododendron</taxon>
    </lineage>
</organism>
<comment type="caution">
    <text evidence="1">The sequence shown here is derived from an EMBL/GenBank/DDBJ whole genome shotgun (WGS) entry which is preliminary data.</text>
</comment>
<evidence type="ECO:0000313" key="2">
    <source>
        <dbReference type="Proteomes" id="UP001062846"/>
    </source>
</evidence>
<reference evidence="1" key="1">
    <citation type="submission" date="2022-02" db="EMBL/GenBank/DDBJ databases">
        <title>Plant Genome Project.</title>
        <authorList>
            <person name="Zhang R.-G."/>
        </authorList>
    </citation>
    <scope>NUCLEOTIDE SEQUENCE</scope>
    <source>
        <strain evidence="1">AT1</strain>
    </source>
</reference>
<dbReference type="EMBL" id="CM046389">
    <property type="protein sequence ID" value="KAI8568956.1"/>
    <property type="molecule type" value="Genomic_DNA"/>
</dbReference>
<gene>
    <name evidence="1" type="ORF">RHMOL_Rhmol02G0241100</name>
</gene>
<dbReference type="Proteomes" id="UP001062846">
    <property type="component" value="Chromosome 2"/>
</dbReference>
<sequence length="249" mass="28188">MDAVRRLIKGDKNNGDNATRLINYTDEVMEIREFRGIFTDENNFISVTTVIARKHTNIDATKYGGDDSQGGHPSYLMIFCGGSLLRSSKGDLLLPGEEFIRFKTVTIDQAMTLDPSKLFASNIVDDPETSLLNMVLKFWPRTFTDLNCKDDLGRTVCVVNDLLRQAKLYKFDRSKFEADKVVEKVRDLNELCAAKEEWYRPLFPGIRFPPVAETMAEVDREKLKKFAAAIEDLLQPPNSLLEGAAESHD</sequence>
<protein>
    <submittedName>
        <fullName evidence="1">Uncharacterized protein</fullName>
    </submittedName>
</protein>
<keyword evidence="2" id="KW-1185">Reference proteome</keyword>